<organism evidence="2 3">
    <name type="scientific">Portunus trituberculatus</name>
    <name type="common">Swimming crab</name>
    <name type="synonym">Neptunus trituberculatus</name>
    <dbReference type="NCBI Taxonomy" id="210409"/>
    <lineage>
        <taxon>Eukaryota</taxon>
        <taxon>Metazoa</taxon>
        <taxon>Ecdysozoa</taxon>
        <taxon>Arthropoda</taxon>
        <taxon>Crustacea</taxon>
        <taxon>Multicrustacea</taxon>
        <taxon>Malacostraca</taxon>
        <taxon>Eumalacostraca</taxon>
        <taxon>Eucarida</taxon>
        <taxon>Decapoda</taxon>
        <taxon>Pleocyemata</taxon>
        <taxon>Brachyura</taxon>
        <taxon>Eubrachyura</taxon>
        <taxon>Portunoidea</taxon>
        <taxon>Portunidae</taxon>
        <taxon>Portuninae</taxon>
        <taxon>Portunus</taxon>
    </lineage>
</organism>
<evidence type="ECO:0000313" key="3">
    <source>
        <dbReference type="Proteomes" id="UP000324222"/>
    </source>
</evidence>
<reference evidence="2 3" key="1">
    <citation type="submission" date="2019-05" db="EMBL/GenBank/DDBJ databases">
        <title>Another draft genome of Portunus trituberculatus and its Hox gene families provides insights of decapod evolution.</title>
        <authorList>
            <person name="Jeong J.-H."/>
            <person name="Song I."/>
            <person name="Kim S."/>
            <person name="Choi T."/>
            <person name="Kim D."/>
            <person name="Ryu S."/>
            <person name="Kim W."/>
        </authorList>
    </citation>
    <scope>NUCLEOTIDE SEQUENCE [LARGE SCALE GENOMIC DNA]</scope>
    <source>
        <tissue evidence="2">Muscle</tissue>
    </source>
</reference>
<evidence type="ECO:0000313" key="2">
    <source>
        <dbReference type="EMBL" id="MPD02989.1"/>
    </source>
</evidence>
<feature type="compositionally biased region" description="Low complexity" evidence="1">
    <location>
        <begin position="9"/>
        <end position="22"/>
    </location>
</feature>
<keyword evidence="3" id="KW-1185">Reference proteome</keyword>
<dbReference type="EMBL" id="VSRR010134093">
    <property type="protein sequence ID" value="MPD02989.1"/>
    <property type="molecule type" value="Genomic_DNA"/>
</dbReference>
<accession>A0A5B7KDB8</accession>
<dbReference type="AlphaFoldDB" id="A0A5B7KDB8"/>
<name>A0A5B7KDB8_PORTR</name>
<gene>
    <name evidence="2" type="ORF">E2C01_098603</name>
</gene>
<dbReference type="Proteomes" id="UP000324222">
    <property type="component" value="Unassembled WGS sequence"/>
</dbReference>
<comment type="caution">
    <text evidence="2">The sequence shown here is derived from an EMBL/GenBank/DDBJ whole genome shotgun (WGS) entry which is preliminary data.</text>
</comment>
<protein>
    <submittedName>
        <fullName evidence="2">Uncharacterized protein</fullName>
    </submittedName>
</protein>
<sequence>MRAWRERVSAAAGRAGRQVVGSSANQPERSAPESSGRVVWWWRREEQEDEDRRRKIMEGVNVDIKSGEEEKSRRKGGG</sequence>
<evidence type="ECO:0000256" key="1">
    <source>
        <dbReference type="SAM" id="MobiDB-lite"/>
    </source>
</evidence>
<proteinExistence type="predicted"/>
<feature type="region of interest" description="Disordered" evidence="1">
    <location>
        <begin position="1"/>
        <end position="36"/>
    </location>
</feature>